<dbReference type="SUPFAM" id="SSF51556">
    <property type="entry name" value="Metallo-dependent hydrolases"/>
    <property type="match status" value="1"/>
</dbReference>
<dbReference type="KEGG" id="bcen:DM39_1996"/>
<dbReference type="InterPro" id="IPR032466">
    <property type="entry name" value="Metal_Hydrolase"/>
</dbReference>
<evidence type="ECO:0000259" key="2">
    <source>
        <dbReference type="Pfam" id="PF04909"/>
    </source>
</evidence>
<evidence type="ECO:0000313" key="3">
    <source>
        <dbReference type="EMBL" id="AIO33477.1"/>
    </source>
</evidence>
<reference evidence="3 4" key="1">
    <citation type="submission" date="2014-05" db="EMBL/GenBank/DDBJ databases">
        <authorList>
            <person name="Bishop-Lilly K.A."/>
            <person name="Broomall S.M."/>
            <person name="Chain P.S."/>
            <person name="Chertkov O."/>
            <person name="Coyne S.R."/>
            <person name="Daligault H.E."/>
            <person name="Davenport K.W."/>
            <person name="Erkkila T."/>
            <person name="Frey K.G."/>
            <person name="Gibbons H.S."/>
            <person name="Gu W."/>
            <person name="Jaissle J."/>
            <person name="Johnson S.L."/>
            <person name="Koroleva G.I."/>
            <person name="Ladner J.T."/>
            <person name="Lo C.-C."/>
            <person name="Minogue T.D."/>
            <person name="Munk C."/>
            <person name="Palacios G.F."/>
            <person name="Redden C.L."/>
            <person name="Rosenzweig C.N."/>
            <person name="Scholz M.B."/>
            <person name="Teshima H."/>
            <person name="Xu Y."/>
        </authorList>
    </citation>
    <scope>NUCLEOTIDE SEQUENCE [LARGE SCALE GENOMIC DNA]</scope>
    <source>
        <strain evidence="3 4">DDS 22E-1</strain>
    </source>
</reference>
<proteinExistence type="predicted"/>
<evidence type="ECO:0000256" key="1">
    <source>
        <dbReference type="ARBA" id="ARBA00023239"/>
    </source>
</evidence>
<dbReference type="InterPro" id="IPR032465">
    <property type="entry name" value="ACMSD"/>
</dbReference>
<gene>
    <name evidence="3" type="ORF">DM39_1996</name>
</gene>
<dbReference type="PANTHER" id="PTHR21240">
    <property type="entry name" value="2-AMINO-3-CARBOXYLMUCONATE-6-SEMIALDEHYDE DECARBOXYLASE"/>
    <property type="match status" value="1"/>
</dbReference>
<name>A0AAN0RT55_9BURK</name>
<dbReference type="AlphaFoldDB" id="A0AAN0RT55"/>
<dbReference type="EMBL" id="CP007783">
    <property type="protein sequence ID" value="AIO33477.1"/>
    <property type="molecule type" value="Genomic_DNA"/>
</dbReference>
<dbReference type="InterPro" id="IPR006680">
    <property type="entry name" value="Amidohydro-rel"/>
</dbReference>
<dbReference type="GO" id="GO:0016787">
    <property type="term" value="F:hydrolase activity"/>
    <property type="evidence" value="ECO:0007669"/>
    <property type="project" value="InterPro"/>
</dbReference>
<keyword evidence="4" id="KW-1185">Reference proteome</keyword>
<feature type="domain" description="Amidohydrolase-related" evidence="2">
    <location>
        <begin position="48"/>
        <end position="341"/>
    </location>
</feature>
<dbReference type="PANTHER" id="PTHR21240:SF28">
    <property type="entry name" value="ISO-OROTATE DECARBOXYLASE (EUROFUNG)"/>
    <property type="match status" value="1"/>
</dbReference>
<dbReference type="GO" id="GO:0016831">
    <property type="term" value="F:carboxy-lyase activity"/>
    <property type="evidence" value="ECO:0007669"/>
    <property type="project" value="InterPro"/>
</dbReference>
<dbReference type="Pfam" id="PF04909">
    <property type="entry name" value="Amidohydro_2"/>
    <property type="match status" value="1"/>
</dbReference>
<evidence type="ECO:0000313" key="4">
    <source>
        <dbReference type="Proteomes" id="UP000029413"/>
    </source>
</evidence>
<accession>A0AAN0RT55</accession>
<dbReference type="Proteomes" id="UP000029413">
    <property type="component" value="Chromosome 1"/>
</dbReference>
<dbReference type="Gene3D" id="3.20.20.140">
    <property type="entry name" value="Metal-dependent hydrolases"/>
    <property type="match status" value="1"/>
</dbReference>
<dbReference type="GO" id="GO:0005737">
    <property type="term" value="C:cytoplasm"/>
    <property type="evidence" value="ECO:0007669"/>
    <property type="project" value="TreeGrafter"/>
</dbReference>
<protein>
    <submittedName>
        <fullName evidence="3">Amidohydrolase family protein</fullName>
    </submittedName>
</protein>
<keyword evidence="1" id="KW-0456">Lyase</keyword>
<organism evidence="3 4">
    <name type="scientific">Burkholderia cenocepacia</name>
    <dbReference type="NCBI Taxonomy" id="95486"/>
    <lineage>
        <taxon>Bacteria</taxon>
        <taxon>Pseudomonadati</taxon>
        <taxon>Pseudomonadota</taxon>
        <taxon>Betaproteobacteria</taxon>
        <taxon>Burkholderiales</taxon>
        <taxon>Burkholderiaceae</taxon>
        <taxon>Burkholderia</taxon>
        <taxon>Burkholderia cepacia complex</taxon>
    </lineage>
</organism>
<sequence length="349" mass="39146">MSGGGSGTRKIDIYNHVLPRAFIARMRELAPEKGDIVKRVSSIRMLHDMEARVQMMDQWPGYQQVLTLANPPIETIAGPDDSPALARLANDELRAICATRPDKFPAWVASLPLNNVPAALDEMDRAIALGARGIQVFTNVNGRPLDDPEFLPIFERAANHHRLPIWMHPARGANMPDYPGETKSKYEIWQVLGWPYETSVAMARIVFSGLLDRLPEMKIVTHHLGAMVPYFEGRVGPLWDQLGSRTSDEDYTALLNSMVKRPIEYFRMFYGDTAVGGSHSAICCGLKFFGSHRVLFASDCPFDPEGGPMFIRETIAAIDALDIADEDRQNIYYRNALRLIRMCEDVPKS</sequence>
<dbReference type="GO" id="GO:0019748">
    <property type="term" value="P:secondary metabolic process"/>
    <property type="evidence" value="ECO:0007669"/>
    <property type="project" value="TreeGrafter"/>
</dbReference>